<dbReference type="Gene3D" id="3.20.20.70">
    <property type="entry name" value="Aldolase class I"/>
    <property type="match status" value="1"/>
</dbReference>
<reference evidence="6" key="1">
    <citation type="submission" date="2022-09" db="EMBL/GenBank/DDBJ databases">
        <title>Actin cytoskeleton and complex cell architecture in an #Asgard archaeon.</title>
        <authorList>
            <person name="Ponce Toledo R.I."/>
            <person name="Schleper C."/>
            <person name="Rodrigues Oliveira T."/>
            <person name="Wollweber F."/>
            <person name="Xu J."/>
            <person name="Rittmann S."/>
            <person name="Klingl A."/>
            <person name="Pilhofer M."/>
        </authorList>
    </citation>
    <scope>NUCLEOTIDE SEQUENCE</scope>
    <source>
        <strain evidence="6">B-35</strain>
    </source>
</reference>
<dbReference type="InterPro" id="IPR058240">
    <property type="entry name" value="rSAM_sf"/>
</dbReference>
<evidence type="ECO:0000259" key="5">
    <source>
        <dbReference type="Pfam" id="PF04055"/>
    </source>
</evidence>
<evidence type="ECO:0000256" key="2">
    <source>
        <dbReference type="ARBA" id="ARBA00022723"/>
    </source>
</evidence>
<dbReference type="InterPro" id="IPR013785">
    <property type="entry name" value="Aldolase_TIM"/>
</dbReference>
<evidence type="ECO:0000256" key="1">
    <source>
        <dbReference type="ARBA" id="ARBA00022691"/>
    </source>
</evidence>
<evidence type="ECO:0000256" key="4">
    <source>
        <dbReference type="ARBA" id="ARBA00023014"/>
    </source>
</evidence>
<accession>A0ABY6HZ26</accession>
<keyword evidence="7" id="KW-1185">Reference proteome</keyword>
<keyword evidence="4" id="KW-0411">Iron-sulfur</keyword>
<keyword evidence="1" id="KW-0949">S-adenosyl-L-methionine</keyword>
<dbReference type="SUPFAM" id="SSF102114">
    <property type="entry name" value="Radical SAM enzymes"/>
    <property type="match status" value="1"/>
</dbReference>
<feature type="domain" description="Radical SAM core" evidence="5">
    <location>
        <begin position="152"/>
        <end position="302"/>
    </location>
</feature>
<evidence type="ECO:0000313" key="6">
    <source>
        <dbReference type="EMBL" id="UYP48776.1"/>
    </source>
</evidence>
<dbReference type="Pfam" id="PF04055">
    <property type="entry name" value="Radical_SAM"/>
    <property type="match status" value="1"/>
</dbReference>
<dbReference type="Proteomes" id="UP001208689">
    <property type="component" value="Chromosome"/>
</dbReference>
<dbReference type="NCBIfam" id="NF045502">
    <property type="entry name" value="variant_rSAM"/>
    <property type="match status" value="1"/>
</dbReference>
<dbReference type="EMBL" id="CP104013">
    <property type="protein sequence ID" value="UYP48776.1"/>
    <property type="molecule type" value="Genomic_DNA"/>
</dbReference>
<protein>
    <recommendedName>
        <fullName evidence="5">Radical SAM core domain-containing protein</fullName>
    </recommendedName>
</protein>
<gene>
    <name evidence="6" type="ORF">NEF87_005061</name>
</gene>
<evidence type="ECO:0000313" key="7">
    <source>
        <dbReference type="Proteomes" id="UP001208689"/>
    </source>
</evidence>
<keyword evidence="3" id="KW-0408">Iron</keyword>
<organism evidence="6 7">
    <name type="scientific">Candidatus Lokiarchaeum ossiferum</name>
    <dbReference type="NCBI Taxonomy" id="2951803"/>
    <lineage>
        <taxon>Archaea</taxon>
        <taxon>Promethearchaeati</taxon>
        <taxon>Promethearchaeota</taxon>
        <taxon>Promethearchaeia</taxon>
        <taxon>Promethearchaeales</taxon>
        <taxon>Promethearchaeaceae</taxon>
        <taxon>Candidatus Lokiarchaeum</taxon>
    </lineage>
</organism>
<dbReference type="InterPro" id="IPR007197">
    <property type="entry name" value="rSAM"/>
</dbReference>
<proteinExistence type="predicted"/>
<keyword evidence="2" id="KW-0479">Metal-binding</keyword>
<evidence type="ECO:0000256" key="3">
    <source>
        <dbReference type="ARBA" id="ARBA00023004"/>
    </source>
</evidence>
<name>A0ABY6HZ26_9ARCH</name>
<sequence length="392" mass="43581">MTTSIKKTAMELVLETKITLLCEGIIISQDLIEDLKRRGIQFNLGRKGGAGPAGGRYFKFSTGTLVSTPIWIDDHQDTTLIIQDILPTNEVIYTHKTQDDKILPKLFLLPVPHFYSKKTSDSIPYSKIALIHGDETLATTINQRCKYWRGDQQCKFCGIEFSLANGATTEIKTAAQLVETISEARKENSNFAKHLTLTVGTSSSPDKGIAQYIPILKILKSSFSEIQIHIQIEPMADKSWYKQAHDAGADTIGIHLEILDSELRNQICPGKSKISFSTYIEHWNEANRIFGKNQVSTFVITGFESNLEKSKTNLTQVIEAGAIPLITPARYIQGVQIRIPQTDSRNFSEIVRFAAQECKRVGLNPLKNKAGCIRCGGCSPINEAYAIIDSVD</sequence>